<evidence type="ECO:0000256" key="3">
    <source>
        <dbReference type="ARBA" id="ARBA00022771"/>
    </source>
</evidence>
<dbReference type="InterPro" id="IPR056125">
    <property type="entry name" value="DUF7708"/>
</dbReference>
<evidence type="ECO:0000256" key="1">
    <source>
        <dbReference type="ARBA" id="ARBA00022723"/>
    </source>
</evidence>
<dbReference type="Proteomes" id="UP000316270">
    <property type="component" value="Chromosome 14"/>
</dbReference>
<dbReference type="InterPro" id="IPR013087">
    <property type="entry name" value="Znf_C2H2_type"/>
</dbReference>
<dbReference type="EMBL" id="CP042198">
    <property type="protein sequence ID" value="QDS76076.1"/>
    <property type="molecule type" value="Genomic_DNA"/>
</dbReference>
<dbReference type="Pfam" id="PF24883">
    <property type="entry name" value="NPHP3_N"/>
    <property type="match status" value="1"/>
</dbReference>
<dbReference type="InterPro" id="IPR036236">
    <property type="entry name" value="Znf_C2H2_sf"/>
</dbReference>
<dbReference type="Pfam" id="PF24809">
    <property type="entry name" value="DUF7708"/>
    <property type="match status" value="1"/>
</dbReference>
<organism evidence="7 8">
    <name type="scientific">Venturia effusa</name>
    <dbReference type="NCBI Taxonomy" id="50376"/>
    <lineage>
        <taxon>Eukaryota</taxon>
        <taxon>Fungi</taxon>
        <taxon>Dikarya</taxon>
        <taxon>Ascomycota</taxon>
        <taxon>Pezizomycotina</taxon>
        <taxon>Dothideomycetes</taxon>
        <taxon>Pleosporomycetidae</taxon>
        <taxon>Venturiales</taxon>
        <taxon>Venturiaceae</taxon>
        <taxon>Venturia</taxon>
    </lineage>
</organism>
<dbReference type="InterPro" id="IPR056884">
    <property type="entry name" value="NPHP3-like_N"/>
</dbReference>
<keyword evidence="4" id="KW-0862">Zinc</keyword>
<name>A0A517LKJ0_9PEZI</name>
<evidence type="ECO:0000259" key="6">
    <source>
        <dbReference type="PROSITE" id="PS50157"/>
    </source>
</evidence>
<evidence type="ECO:0000256" key="4">
    <source>
        <dbReference type="ARBA" id="ARBA00022833"/>
    </source>
</evidence>
<dbReference type="PANTHER" id="PTHR10039:SF14">
    <property type="entry name" value="NACHT DOMAIN-CONTAINING PROTEIN"/>
    <property type="match status" value="1"/>
</dbReference>
<reference evidence="7 8" key="1">
    <citation type="submission" date="2019-07" db="EMBL/GenBank/DDBJ databases">
        <title>Finished genome of Venturia effusa.</title>
        <authorList>
            <person name="Young C.A."/>
            <person name="Cox M.P."/>
            <person name="Ganley A.R.D."/>
            <person name="David W.J."/>
        </authorList>
    </citation>
    <scope>NUCLEOTIDE SEQUENCE [LARGE SCALE GENOMIC DNA]</scope>
    <source>
        <strain evidence="8">albino</strain>
    </source>
</reference>
<feature type="domain" description="C2H2-type" evidence="6">
    <location>
        <begin position="920"/>
        <end position="945"/>
    </location>
</feature>
<evidence type="ECO:0000313" key="8">
    <source>
        <dbReference type="Proteomes" id="UP000316270"/>
    </source>
</evidence>
<keyword evidence="2" id="KW-0677">Repeat</keyword>
<dbReference type="Gene3D" id="3.30.160.60">
    <property type="entry name" value="Classic Zinc Finger"/>
    <property type="match status" value="2"/>
</dbReference>
<proteinExistence type="predicted"/>
<dbReference type="SUPFAM" id="SSF57667">
    <property type="entry name" value="beta-beta-alpha zinc fingers"/>
    <property type="match status" value="1"/>
</dbReference>
<feature type="domain" description="C2H2-type" evidence="6">
    <location>
        <begin position="892"/>
        <end position="919"/>
    </location>
</feature>
<dbReference type="SMART" id="SM00355">
    <property type="entry name" value="ZnF_C2H2"/>
    <property type="match status" value="4"/>
</dbReference>
<dbReference type="SUPFAM" id="SSF52540">
    <property type="entry name" value="P-loop containing nucleoside triphosphate hydrolases"/>
    <property type="match status" value="1"/>
</dbReference>
<dbReference type="PANTHER" id="PTHR10039">
    <property type="entry name" value="AMELOGENIN"/>
    <property type="match status" value="1"/>
</dbReference>
<evidence type="ECO:0000256" key="5">
    <source>
        <dbReference type="PROSITE-ProRule" id="PRU00042"/>
    </source>
</evidence>
<dbReference type="STRING" id="50376.A0A517LKJ0"/>
<sequence length="945" mass="109309">MSVSPGLEFDMILKKFKTKLSAKELEDFKETTLTDVQNTIVRIQKDQEQLKRAINLTRLRPFLEAFDHFGKTIEIFLNASPLVAAVWGPMKFMLMAASNYTEDFDILLEAYEDIGDHIPFLQTYKNLFQDPDEAMKRVLALIYADIIEFHSKAIRYFSGKVWPRVFRALWRDFKTRFEQILRSLGRHKELIRQQAEIMSMQLQKADSQRLSASINMQMETGDKLRELLRVYLEDRERTLNEAKHQATLEREKKHTDLIEWFSTPPGSFSDQDGFSEVRQQSGVDGSWVLKDEKVRNWIETDPPTCSLLWMNGKPGAGKTVLASVIVEQCLKHPTYKTAWFYCKESDPMRNSRTGVFRGLLGQLLCHCQDLLPYCHEKRINSIEPTLFSPSLIEQLLKLFLEKIPHVFLVIDGIDECETLERKAILTFLTNMVEISDASSPGKLRILFVSQEYKDIERFLRAASIVALTSDHNRSDIEEYVRHKADVLESDRDLCSSQTEEICKTVNARADGMFLYAKLVMENLLAQATLRDLNHEVDEYFPRGLEDAFERILERIKKTHPKTWTLINKLLGWMICVKRPLRWNEIQALVSIDLAKSEIQFDDKKLRSSLQDLCGSLITVLPDGRGLELVHNTAKLYLARSGFVQIEAAECELTTLCLRYLVFPCFERDLDEDTVRSHMDSGQFAFQDYACAKWFHHLRTVVTNGYDTVLNSTVFEELSDALEDFINEFDLAQDSIDDAARRTCSKFERAPFYDYLVYVCNHLLQHEGKGAAEKNKVSIAELGIALARSRKMIEGTGPGPDDLSEFYGDKRYKCPKLTCFYFHEGFDNESTRNQHINRHDRPFVCTAAVCNVQEFGFTSNKDLEKHMKLYHPNTEQLADTFQTAMKPSGPRNLTCDHCPKTFTRGFHKRNHMRTHFGERPFACEECGKAFTRANDCKRHEKIHARR</sequence>
<dbReference type="Gene3D" id="3.40.50.300">
    <property type="entry name" value="P-loop containing nucleotide triphosphate hydrolases"/>
    <property type="match status" value="1"/>
</dbReference>
<keyword evidence="1" id="KW-0479">Metal-binding</keyword>
<gene>
    <name evidence="7" type="ORF">FKW77_005980</name>
</gene>
<dbReference type="GO" id="GO:0032502">
    <property type="term" value="P:developmental process"/>
    <property type="evidence" value="ECO:0007669"/>
    <property type="project" value="UniProtKB-ARBA"/>
</dbReference>
<accession>A0A517LKJ0</accession>
<dbReference type="AlphaFoldDB" id="A0A517LKJ0"/>
<dbReference type="GO" id="GO:0008270">
    <property type="term" value="F:zinc ion binding"/>
    <property type="evidence" value="ECO:0007669"/>
    <property type="project" value="UniProtKB-KW"/>
</dbReference>
<evidence type="ECO:0000313" key="7">
    <source>
        <dbReference type="EMBL" id="QDS76076.1"/>
    </source>
</evidence>
<dbReference type="InterPro" id="IPR027417">
    <property type="entry name" value="P-loop_NTPase"/>
</dbReference>
<evidence type="ECO:0000256" key="2">
    <source>
        <dbReference type="ARBA" id="ARBA00022737"/>
    </source>
</evidence>
<dbReference type="OrthoDB" id="21416at2759"/>
<dbReference type="FunFam" id="3.30.160.60:FF:000202">
    <property type="entry name" value="Zinc finger protein 574"/>
    <property type="match status" value="1"/>
</dbReference>
<dbReference type="PROSITE" id="PS50157">
    <property type="entry name" value="ZINC_FINGER_C2H2_2"/>
    <property type="match status" value="2"/>
</dbReference>
<keyword evidence="3 5" id="KW-0863">Zinc-finger</keyword>
<dbReference type="Pfam" id="PF22939">
    <property type="entry name" value="WHD_GPIID"/>
    <property type="match status" value="1"/>
</dbReference>
<keyword evidence="8" id="KW-1185">Reference proteome</keyword>
<protein>
    <recommendedName>
        <fullName evidence="6">C2H2-type domain-containing protein</fullName>
    </recommendedName>
</protein>
<dbReference type="PROSITE" id="PS00028">
    <property type="entry name" value="ZINC_FINGER_C2H2_1"/>
    <property type="match status" value="2"/>
</dbReference>
<dbReference type="InterPro" id="IPR054471">
    <property type="entry name" value="GPIID_WHD"/>
</dbReference>